<dbReference type="GO" id="GO:0046677">
    <property type="term" value="P:response to antibiotic"/>
    <property type="evidence" value="ECO:0007669"/>
    <property type="project" value="UniProtKB-KW"/>
</dbReference>
<evidence type="ECO:0000256" key="13">
    <source>
        <dbReference type="ARBA" id="ARBA00023316"/>
    </source>
</evidence>
<evidence type="ECO:0000256" key="2">
    <source>
        <dbReference type="ARBA" id="ARBA00007171"/>
    </source>
</evidence>
<evidence type="ECO:0000313" key="17">
    <source>
        <dbReference type="EMBL" id="KRO18381.1"/>
    </source>
</evidence>
<reference evidence="17 18" key="1">
    <citation type="journal article" date="2015" name="Genome Announc.">
        <title>Expanding the biotechnology potential of lactobacilli through comparative genomics of 213 strains and associated genera.</title>
        <authorList>
            <person name="Sun Z."/>
            <person name="Harris H.M."/>
            <person name="McCann A."/>
            <person name="Guo C."/>
            <person name="Argimon S."/>
            <person name="Zhang W."/>
            <person name="Yang X."/>
            <person name="Jeffery I.B."/>
            <person name="Cooney J.C."/>
            <person name="Kagawa T.F."/>
            <person name="Liu W."/>
            <person name="Song Y."/>
            <person name="Salvetti E."/>
            <person name="Wrobel A."/>
            <person name="Rasinkangas P."/>
            <person name="Parkhill J."/>
            <person name="Rea M.C."/>
            <person name="O'Sullivan O."/>
            <person name="Ritari J."/>
            <person name="Douillard F.P."/>
            <person name="Paul Ross R."/>
            <person name="Yang R."/>
            <person name="Briner A.E."/>
            <person name="Felis G.E."/>
            <person name="de Vos W.M."/>
            <person name="Barrangou R."/>
            <person name="Klaenhammer T.R."/>
            <person name="Caufield P.W."/>
            <person name="Cui Y."/>
            <person name="Zhang H."/>
            <person name="O'Toole P.W."/>
        </authorList>
    </citation>
    <scope>NUCLEOTIDE SEQUENCE [LARGE SCALE GENOMIC DNA]</scope>
    <source>
        <strain evidence="17 18">DSM 24301</strain>
    </source>
</reference>
<dbReference type="GO" id="GO:0008658">
    <property type="term" value="F:penicillin binding"/>
    <property type="evidence" value="ECO:0007669"/>
    <property type="project" value="InterPro"/>
</dbReference>
<feature type="domain" description="PASTA" evidence="16">
    <location>
        <begin position="653"/>
        <end position="711"/>
    </location>
</feature>
<keyword evidence="3" id="KW-1003">Cell membrane</keyword>
<keyword evidence="6" id="KW-0677">Repeat</keyword>
<evidence type="ECO:0000256" key="3">
    <source>
        <dbReference type="ARBA" id="ARBA00022475"/>
    </source>
</evidence>
<keyword evidence="7" id="KW-0133">Cell shape</keyword>
<evidence type="ECO:0000256" key="7">
    <source>
        <dbReference type="ARBA" id="ARBA00022960"/>
    </source>
</evidence>
<evidence type="ECO:0000256" key="12">
    <source>
        <dbReference type="ARBA" id="ARBA00023306"/>
    </source>
</evidence>
<dbReference type="Proteomes" id="UP000050969">
    <property type="component" value="Unassembled WGS sequence"/>
</dbReference>
<dbReference type="Gene3D" id="2.20.70.70">
    <property type="match status" value="1"/>
</dbReference>
<keyword evidence="10 15" id="KW-0472">Membrane</keyword>
<evidence type="ECO:0000256" key="10">
    <source>
        <dbReference type="ARBA" id="ARBA00023136"/>
    </source>
</evidence>
<evidence type="ECO:0000256" key="4">
    <source>
        <dbReference type="ARBA" id="ARBA00022618"/>
    </source>
</evidence>
<dbReference type="SUPFAM" id="SSF54184">
    <property type="entry name" value="Penicillin-binding protein 2x (pbp-2x), c-terminal domain"/>
    <property type="match status" value="2"/>
</dbReference>
<keyword evidence="11" id="KW-0046">Antibiotic resistance</keyword>
<dbReference type="SUPFAM" id="SSF56601">
    <property type="entry name" value="beta-lactamase/transpeptidase-like"/>
    <property type="match status" value="1"/>
</dbReference>
<dbReference type="EMBL" id="JQCE01000005">
    <property type="protein sequence ID" value="KRO18381.1"/>
    <property type="molecule type" value="Genomic_DNA"/>
</dbReference>
<dbReference type="InterPro" id="IPR012338">
    <property type="entry name" value="Beta-lactam/transpept-like"/>
</dbReference>
<proteinExistence type="inferred from homology"/>
<evidence type="ECO:0000313" key="18">
    <source>
        <dbReference type="Proteomes" id="UP000050969"/>
    </source>
</evidence>
<keyword evidence="9 15" id="KW-1133">Transmembrane helix</keyword>
<dbReference type="Gene3D" id="3.90.1310.10">
    <property type="entry name" value="Penicillin-binding protein 2a (Domain 2)"/>
    <property type="match status" value="1"/>
</dbReference>
<dbReference type="PANTHER" id="PTHR30627">
    <property type="entry name" value="PEPTIDOGLYCAN D,D-TRANSPEPTIDASE"/>
    <property type="match status" value="1"/>
</dbReference>
<dbReference type="Pfam" id="PF03793">
    <property type="entry name" value="PASTA"/>
    <property type="match status" value="1"/>
</dbReference>
<evidence type="ECO:0000256" key="9">
    <source>
        <dbReference type="ARBA" id="ARBA00022989"/>
    </source>
</evidence>
<dbReference type="Pfam" id="PF03717">
    <property type="entry name" value="PBP_dimer"/>
    <property type="match status" value="1"/>
</dbReference>
<accession>A0A0R2N2W7</accession>
<dbReference type="AlphaFoldDB" id="A0A0R2N2W7"/>
<evidence type="ECO:0000256" key="15">
    <source>
        <dbReference type="SAM" id="Phobius"/>
    </source>
</evidence>
<dbReference type="PROSITE" id="PS51178">
    <property type="entry name" value="PASTA"/>
    <property type="match status" value="1"/>
</dbReference>
<dbReference type="SUPFAM" id="SSF56519">
    <property type="entry name" value="Penicillin binding protein dimerisation domain"/>
    <property type="match status" value="1"/>
</dbReference>
<keyword evidence="12" id="KW-0131">Cell cycle</keyword>
<dbReference type="STRING" id="1293598.IV56_GL001513"/>
<dbReference type="Gene3D" id="3.30.70.2110">
    <property type="match status" value="1"/>
</dbReference>
<comment type="similarity">
    <text evidence="2">Belongs to the transpeptidase family.</text>
</comment>
<dbReference type="InterPro" id="IPR005311">
    <property type="entry name" value="PBP_dimer"/>
</dbReference>
<comment type="caution">
    <text evidence="17">The sequence shown here is derived from an EMBL/GenBank/DDBJ whole genome shotgun (WGS) entry which is preliminary data.</text>
</comment>
<dbReference type="FunFam" id="3.40.710.10:FF:000095">
    <property type="entry name" value="Penicillin-binding protein 2x"/>
    <property type="match status" value="1"/>
</dbReference>
<name>A0A0R2N2W7_9LACO</name>
<evidence type="ECO:0000256" key="14">
    <source>
        <dbReference type="ARBA" id="ARBA00055980"/>
    </source>
</evidence>
<dbReference type="GO" id="GO:0009252">
    <property type="term" value="P:peptidoglycan biosynthetic process"/>
    <property type="evidence" value="ECO:0007669"/>
    <property type="project" value="UniProtKB-KW"/>
</dbReference>
<keyword evidence="18" id="KW-1185">Reference proteome</keyword>
<comment type="function">
    <text evidence="14">A transpeptidase that forms peptide cross-links between adjacent glycan strands in cell wall peptidoglycan (PG). Part of the divisome machinery that synthesizes the septal cross wall. Beta-lactams inactivate the PBPs by acylating an essential serine residue in the active site of these proteins.</text>
</comment>
<organism evidence="17 18">
    <name type="scientific">Lacticaseibacillus saniviri JCM 17471 = DSM 24301</name>
    <dbReference type="NCBI Taxonomy" id="1293598"/>
    <lineage>
        <taxon>Bacteria</taxon>
        <taxon>Bacillati</taxon>
        <taxon>Bacillota</taxon>
        <taxon>Bacilli</taxon>
        <taxon>Lactobacillales</taxon>
        <taxon>Lactobacillaceae</taxon>
        <taxon>Lacticaseibacillus</taxon>
    </lineage>
</organism>
<comment type="subcellular location">
    <subcellularLocation>
        <location evidence="1">Cell membrane</location>
        <topology evidence="1">Single-pass membrane protein</topology>
    </subcellularLocation>
</comment>
<keyword evidence="13" id="KW-0961">Cell wall biogenesis/degradation</keyword>
<keyword evidence="8" id="KW-0573">Peptidoglycan synthesis</keyword>
<dbReference type="GO" id="GO:0051301">
    <property type="term" value="P:cell division"/>
    <property type="evidence" value="ECO:0007669"/>
    <property type="project" value="UniProtKB-KW"/>
</dbReference>
<dbReference type="PATRIC" id="fig|1293598.4.peg.1578"/>
<evidence type="ECO:0000256" key="6">
    <source>
        <dbReference type="ARBA" id="ARBA00022737"/>
    </source>
</evidence>
<dbReference type="Gene3D" id="3.40.710.10">
    <property type="entry name" value="DD-peptidase/beta-lactamase superfamily"/>
    <property type="match status" value="1"/>
</dbReference>
<dbReference type="CDD" id="cd06576">
    <property type="entry name" value="PASTA_Pbp2x-like_1"/>
    <property type="match status" value="1"/>
</dbReference>
<evidence type="ECO:0000256" key="8">
    <source>
        <dbReference type="ARBA" id="ARBA00022984"/>
    </source>
</evidence>
<evidence type="ECO:0000256" key="11">
    <source>
        <dbReference type="ARBA" id="ARBA00023251"/>
    </source>
</evidence>
<dbReference type="InterPro" id="IPR001460">
    <property type="entry name" value="PCN-bd_Tpept"/>
</dbReference>
<dbReference type="PANTHER" id="PTHR30627:SF26">
    <property type="entry name" value="PENICILLIN-BINDING PROTEIN 2B"/>
    <property type="match status" value="1"/>
</dbReference>
<protein>
    <submittedName>
        <fullName evidence="17">Cell division protein FtsI</fullName>
    </submittedName>
</protein>
<dbReference type="InterPro" id="IPR005543">
    <property type="entry name" value="PASTA_dom"/>
</dbReference>
<evidence type="ECO:0000256" key="1">
    <source>
        <dbReference type="ARBA" id="ARBA00004162"/>
    </source>
</evidence>
<dbReference type="GO" id="GO:0071555">
    <property type="term" value="P:cell wall organization"/>
    <property type="evidence" value="ECO:0007669"/>
    <property type="project" value="UniProtKB-KW"/>
</dbReference>
<dbReference type="InterPro" id="IPR036138">
    <property type="entry name" value="PBP_dimer_sf"/>
</dbReference>
<evidence type="ECO:0000259" key="16">
    <source>
        <dbReference type="PROSITE" id="PS51178"/>
    </source>
</evidence>
<dbReference type="GO" id="GO:0005886">
    <property type="term" value="C:plasma membrane"/>
    <property type="evidence" value="ECO:0007669"/>
    <property type="project" value="UniProtKB-SubCell"/>
</dbReference>
<keyword evidence="4 17" id="KW-0132">Cell division</keyword>
<sequence length="712" mass="77446">MKNKSSKPRQPRHNRKNFGIFIFLVVAVVFLIFSGRFIYIAVAGHVDSANLQKERTNQYQTDSVLRAKRGTIYDRNGNVVAESSNTYTIYAILDKKQMIGDEPNHVVDKAKTARVLSRYLALSQSAIKAYLNPKKKSTFQVEFGPSGQRLTLAMKQQIDKQKLPGIKFIENPARLYPNGTFASHVVGLTKSSGSGSDAQLTGILGIEKLFNKTLKGTNGHQQLQTDRYGYTLPNSQKIVKKPVDGGSVYTTIDSGLQTYLETLMDSVNSTYQPTGLNAVLMDAKTGAILAASQRPTFDSNTGIGLDNMWRDSLVEDAYEPGSVMKIVTLASAIDSGNYHPNEYYQSGSVQVSGTTIRDWQTSGWGSIPLLQAFPRSSNVGMVKLEQTMGAATWQKYLKRFKFAQKTGIQLPNEATGSYSFSKPLDQAITSFGQGINVNMVQMLQAISAIANKGTMIEPRIIQKVIDQSGKTTTYGKKEVGKPISASTAKQVIEAMRDVVTAEYGTGQAYKMPGVDLAVKTGTAQIAGPNGGYLTGSNNYLFSVAGMAPASNPRYILYVTMKQPQKMTKAAESIMAEIFKPMMQRALALSTSNSDSSTDQRTVPNLLNQSLTDATSKLGSTFTPVTIGTGSTVVQQLPEAKSTALPKSRVLLLTNGAMTMPDITGWAKSDVLKLAQITGKDFKLVGEGFATQQSLAKNQVLDNQTVTIKFEPK</sequence>
<dbReference type="RefSeq" id="WP_056992221.1">
    <property type="nucleotide sequence ID" value="NZ_JQCE01000005.1"/>
</dbReference>
<feature type="transmembrane region" description="Helical" evidence="15">
    <location>
        <begin position="20"/>
        <end position="42"/>
    </location>
</feature>
<dbReference type="CDD" id="cd06575">
    <property type="entry name" value="PASTA_Pbp2x-like_2"/>
    <property type="match status" value="1"/>
</dbReference>
<dbReference type="GO" id="GO:0008360">
    <property type="term" value="P:regulation of cell shape"/>
    <property type="evidence" value="ECO:0007669"/>
    <property type="project" value="UniProtKB-KW"/>
</dbReference>
<gene>
    <name evidence="17" type="ORF">IV56_GL001513</name>
</gene>
<evidence type="ECO:0000256" key="5">
    <source>
        <dbReference type="ARBA" id="ARBA00022692"/>
    </source>
</evidence>
<dbReference type="Pfam" id="PF00905">
    <property type="entry name" value="Transpeptidase"/>
    <property type="match status" value="1"/>
</dbReference>
<keyword evidence="5 15" id="KW-0812">Transmembrane</keyword>
<dbReference type="InterPro" id="IPR050515">
    <property type="entry name" value="Beta-lactam/transpept"/>
</dbReference>